<feature type="signal peptide" evidence="1">
    <location>
        <begin position="1"/>
        <end position="19"/>
    </location>
</feature>
<reference evidence="3" key="1">
    <citation type="submission" date="2009-01" db="EMBL/GenBank/DDBJ databases">
        <title>Complete sequence of chromosome of Arthrobacter chlorophenolicus A6.</title>
        <authorList>
            <consortium name="US DOE Joint Genome Institute"/>
            <person name="Lucas S."/>
            <person name="Copeland A."/>
            <person name="Lapidus A."/>
            <person name="Glavina del Rio T."/>
            <person name="Tice H."/>
            <person name="Bruce D."/>
            <person name="Goodwin L."/>
            <person name="Pitluck S."/>
            <person name="Goltsman E."/>
            <person name="Clum A."/>
            <person name="Larimer F."/>
            <person name="Land M."/>
            <person name="Hauser L."/>
            <person name="Kyrpides N."/>
            <person name="Mikhailova N."/>
            <person name="Jansson J."/>
            <person name="Richardson P."/>
        </authorList>
    </citation>
    <scope>NUCLEOTIDE SEQUENCE [LARGE SCALE GENOMIC DNA]</scope>
    <source>
        <strain evidence="3">A6</strain>
    </source>
</reference>
<organism evidence="3 4">
    <name type="scientific">Pseudarthrobacter chlorophenolicus (strain ATCC 700700 / DSM 12829 / CIP 107037 / JCM 12360 / KCTC 9906 / NCIMB 13794 / A6)</name>
    <name type="common">Arthrobacter chlorophenolicus</name>
    <dbReference type="NCBI Taxonomy" id="452863"/>
    <lineage>
        <taxon>Bacteria</taxon>
        <taxon>Bacillati</taxon>
        <taxon>Actinomycetota</taxon>
        <taxon>Actinomycetes</taxon>
        <taxon>Micrococcales</taxon>
        <taxon>Micrococcaceae</taxon>
        <taxon>Pseudarthrobacter</taxon>
    </lineage>
</organism>
<protein>
    <recommendedName>
        <fullName evidence="2">DUF4832 domain-containing protein</fullName>
    </recommendedName>
</protein>
<dbReference type="InterPro" id="IPR032267">
    <property type="entry name" value="DUF4832"/>
</dbReference>
<gene>
    <name evidence="3" type="ordered locus">Achl_2912</name>
</gene>
<dbReference type="Gene3D" id="3.20.20.80">
    <property type="entry name" value="Glycosidases"/>
    <property type="match status" value="1"/>
</dbReference>
<dbReference type="eggNOG" id="COG1874">
    <property type="taxonomic scope" value="Bacteria"/>
</dbReference>
<accession>B8HED1</accession>
<dbReference type="AlphaFoldDB" id="B8HED1"/>
<dbReference type="Pfam" id="PF16116">
    <property type="entry name" value="DUF4832"/>
    <property type="match status" value="1"/>
</dbReference>
<evidence type="ECO:0000313" key="3">
    <source>
        <dbReference type="EMBL" id="ACL40876.1"/>
    </source>
</evidence>
<name>B8HED1_PSECP</name>
<dbReference type="SUPFAM" id="SSF51445">
    <property type="entry name" value="(Trans)glycosidases"/>
    <property type="match status" value="1"/>
</dbReference>
<dbReference type="InterPro" id="IPR017853">
    <property type="entry name" value="GH"/>
</dbReference>
<evidence type="ECO:0000256" key="1">
    <source>
        <dbReference type="SAM" id="SignalP"/>
    </source>
</evidence>
<keyword evidence="1" id="KW-0732">Signal</keyword>
<proteinExistence type="predicted"/>
<evidence type="ECO:0000259" key="2">
    <source>
        <dbReference type="Pfam" id="PF16116"/>
    </source>
</evidence>
<dbReference type="KEGG" id="ach:Achl_2912"/>
<evidence type="ECO:0000313" key="4">
    <source>
        <dbReference type="Proteomes" id="UP000002505"/>
    </source>
</evidence>
<feature type="domain" description="DUF4832" evidence="2">
    <location>
        <begin position="233"/>
        <end position="433"/>
    </location>
</feature>
<feature type="chain" id="PRO_5039112151" description="DUF4832 domain-containing protein" evidence="1">
    <location>
        <begin position="20"/>
        <end position="464"/>
    </location>
</feature>
<dbReference type="Proteomes" id="UP000002505">
    <property type="component" value="Chromosome"/>
</dbReference>
<dbReference type="EMBL" id="CP001341">
    <property type="protein sequence ID" value="ACL40876.1"/>
    <property type="molecule type" value="Genomic_DNA"/>
</dbReference>
<keyword evidence="4" id="KW-1185">Reference proteome</keyword>
<dbReference type="HOGENOM" id="CLU_030013_0_0_11"/>
<sequence>MFISCVAAAALLIVPSRSAAPPAEAADPAGEWASLAAGPVPASNPLAGFVPYAGSYTGVPHSMEWFYVPVSSVVTGPGTYNWSGFESQLNAIAARGHQSVFRFYLDYPGKPSGVPAYLLNSGLATHTYWDHGNGGISVSPNYDDPRLLEAMDGFIAALGSRYNGDPRIGFIQMGLLGFWGEWHTYPHDGWASAENWLASPASQQRVLHAYTKAFTKTKLQVRYPDAANSSLNVGYHDDSFAVSTLPGTGWHFMDKMAQAGATQKWLTQPVGGELRPEIQHCIFDAPMRCPVVESSADYKFTDSVQATHASWLLNQHAFSPGYSGQALSNATAAAQSLGYRFHATSFAVTRGAVTGQSDVSVMVSNVGVAPFYYDWPVQIAAVDSAGNIARTWGTSWKLTAVKPGMTVQWKAPVSVSGLAPGNYTLLVRAVNPLANGVALRFANASQDQTKAGWLTLGRKYLPAP</sequence>